<dbReference type="PROSITE" id="PS51257">
    <property type="entry name" value="PROKAR_LIPOPROTEIN"/>
    <property type="match status" value="1"/>
</dbReference>
<sequence length="188" mass="20201">MLSQKSAFSRGSSRLKRSIQRLFLGLAVLAGCVACCEEASAQSPYAFGFQPYGFYQPYGSVYRSSIPNPPYFATNPPVYYGTRHYRPYGVSPFASPPVVSPGAGYRSQAAPMNQRRGYVGPVSNPYICKAGESSPHLVTKAKTVATQSSEAETDSNVAATLVSGSADFTPGQVQTNPFVSTDLQFAKR</sequence>
<dbReference type="OrthoDB" id="267431at2"/>
<accession>A0A2G1W9S6</accession>
<dbReference type="RefSeq" id="WP_099260429.1">
    <property type="nucleotide sequence ID" value="NZ_JBDUYK010000057.1"/>
</dbReference>
<dbReference type="Proteomes" id="UP000225740">
    <property type="component" value="Unassembled WGS sequence"/>
</dbReference>
<dbReference type="GeneID" id="90608389"/>
<organism evidence="1 2">
    <name type="scientific">Rhodopirellula bahusiensis</name>
    <dbReference type="NCBI Taxonomy" id="2014065"/>
    <lineage>
        <taxon>Bacteria</taxon>
        <taxon>Pseudomonadati</taxon>
        <taxon>Planctomycetota</taxon>
        <taxon>Planctomycetia</taxon>
        <taxon>Pirellulales</taxon>
        <taxon>Pirellulaceae</taxon>
        <taxon>Rhodopirellula</taxon>
    </lineage>
</organism>
<keyword evidence="2" id="KW-1185">Reference proteome</keyword>
<proteinExistence type="predicted"/>
<dbReference type="AlphaFoldDB" id="A0A2G1W9S6"/>
<evidence type="ECO:0000313" key="2">
    <source>
        <dbReference type="Proteomes" id="UP000225740"/>
    </source>
</evidence>
<evidence type="ECO:0000313" key="1">
    <source>
        <dbReference type="EMBL" id="PHQ35795.1"/>
    </source>
</evidence>
<comment type="caution">
    <text evidence="1">The sequence shown here is derived from an EMBL/GenBank/DDBJ whole genome shotgun (WGS) entry which is preliminary data.</text>
</comment>
<dbReference type="EMBL" id="NIZW01000006">
    <property type="protein sequence ID" value="PHQ35795.1"/>
    <property type="molecule type" value="Genomic_DNA"/>
</dbReference>
<protein>
    <submittedName>
        <fullName evidence="1">Uncharacterized protein</fullName>
    </submittedName>
</protein>
<reference evidence="1 2" key="1">
    <citation type="submission" date="2017-06" db="EMBL/GenBank/DDBJ databases">
        <title>Description of Rhodopirellula bahusiensis sp. nov.</title>
        <authorList>
            <person name="Kizina J."/>
            <person name="Harder J."/>
        </authorList>
    </citation>
    <scope>NUCLEOTIDE SEQUENCE [LARGE SCALE GENOMIC DNA]</scope>
    <source>
        <strain evidence="1 2">SWK21</strain>
    </source>
</reference>
<gene>
    <name evidence="1" type="ORF">CEE69_09405</name>
</gene>
<name>A0A2G1W9S6_9BACT</name>